<sequence>MIIMLPKVAIIYLSYHCEPYTDDVISALERLTYPKDRVEFVIVDNPHPQHGPSVRYIEETIMPKSGITMPKVTLIANSSNLGFAGGNNVGIKYALDNGFDYVCLHNNDAFVAANFLEPLVEAMEKDKQVGAAQSLLLLHPETELINSAGNAMHYLGFGFCWDYRKKLSEANLPTIKEIVYASGAGVLMRVDLLKQYGGLDEDFFLYHEDLEYCFRLKAAGYKIILVRDSVVYHKYQFGRSITKYFWMERNRYGVMLEFFKWPTLLLLAPMGLIMELALILFAFKGGWFEERVKVYRYWLDSTNWIPWLKKRKNIRQIRKVSDRELTKDMVSEVLFQEKEMENPLLLYIGNPVMKIYWQLVRAIMFW</sequence>
<comment type="caution">
    <text evidence="5">The sequence shown here is derived from an EMBL/GenBank/DDBJ whole genome shotgun (WGS) entry which is preliminary data.</text>
</comment>
<evidence type="ECO:0000256" key="3">
    <source>
        <dbReference type="ARBA" id="ARBA00022679"/>
    </source>
</evidence>
<comment type="similarity">
    <text evidence="1">Belongs to the glycosyltransferase 2 family.</text>
</comment>
<keyword evidence="4" id="KW-1133">Transmembrane helix</keyword>
<dbReference type="CDD" id="cd04186">
    <property type="entry name" value="GT_2_like_c"/>
    <property type="match status" value="1"/>
</dbReference>
<accession>A0A0G0WHY2</accession>
<evidence type="ECO:0000313" key="5">
    <source>
        <dbReference type="EMBL" id="KKS12554.1"/>
    </source>
</evidence>
<evidence type="ECO:0000256" key="2">
    <source>
        <dbReference type="ARBA" id="ARBA00022676"/>
    </source>
</evidence>
<dbReference type="Proteomes" id="UP000034299">
    <property type="component" value="Unassembled WGS sequence"/>
</dbReference>
<dbReference type="Gene3D" id="3.90.550.10">
    <property type="entry name" value="Spore Coat Polysaccharide Biosynthesis Protein SpsA, Chain A"/>
    <property type="match status" value="1"/>
</dbReference>
<feature type="transmembrane region" description="Helical" evidence="4">
    <location>
        <begin position="261"/>
        <end position="283"/>
    </location>
</feature>
<organism evidence="5 6">
    <name type="scientific">Candidatus Magasanikbacteria bacterium GW2011_GWA2_41_55</name>
    <dbReference type="NCBI Taxonomy" id="1619038"/>
    <lineage>
        <taxon>Bacteria</taxon>
        <taxon>Candidatus Magasanikiibacteriota</taxon>
    </lineage>
</organism>
<evidence type="ECO:0000256" key="4">
    <source>
        <dbReference type="SAM" id="Phobius"/>
    </source>
</evidence>
<keyword evidence="4" id="KW-0812">Transmembrane</keyword>
<dbReference type="AlphaFoldDB" id="A0A0G0WHY2"/>
<dbReference type="PANTHER" id="PTHR43179">
    <property type="entry name" value="RHAMNOSYLTRANSFERASE WBBL"/>
    <property type="match status" value="1"/>
</dbReference>
<dbReference type="PANTHER" id="PTHR43179:SF12">
    <property type="entry name" value="GALACTOFURANOSYLTRANSFERASE GLFT2"/>
    <property type="match status" value="1"/>
</dbReference>
<keyword evidence="2" id="KW-0328">Glycosyltransferase</keyword>
<keyword evidence="3" id="KW-0808">Transferase</keyword>
<dbReference type="Pfam" id="PF13641">
    <property type="entry name" value="Glyco_tranf_2_3"/>
    <property type="match status" value="1"/>
</dbReference>
<protein>
    <recommendedName>
        <fullName evidence="7">Glycosyltransferase 2-like domain-containing protein</fullName>
    </recommendedName>
</protein>
<dbReference type="EMBL" id="LCBP01000031">
    <property type="protein sequence ID" value="KKS12554.1"/>
    <property type="molecule type" value="Genomic_DNA"/>
</dbReference>
<reference evidence="5 6" key="1">
    <citation type="journal article" date="2015" name="Nature">
        <title>rRNA introns, odd ribosomes, and small enigmatic genomes across a large radiation of phyla.</title>
        <authorList>
            <person name="Brown C.T."/>
            <person name="Hug L.A."/>
            <person name="Thomas B.C."/>
            <person name="Sharon I."/>
            <person name="Castelle C.J."/>
            <person name="Singh A."/>
            <person name="Wilkins M.J."/>
            <person name="Williams K.H."/>
            <person name="Banfield J.F."/>
        </authorList>
    </citation>
    <scope>NUCLEOTIDE SEQUENCE [LARGE SCALE GENOMIC DNA]</scope>
</reference>
<dbReference type="SUPFAM" id="SSF53448">
    <property type="entry name" value="Nucleotide-diphospho-sugar transferases"/>
    <property type="match status" value="1"/>
</dbReference>
<dbReference type="GO" id="GO:0016757">
    <property type="term" value="F:glycosyltransferase activity"/>
    <property type="evidence" value="ECO:0007669"/>
    <property type="project" value="UniProtKB-KW"/>
</dbReference>
<proteinExistence type="inferred from homology"/>
<evidence type="ECO:0008006" key="7">
    <source>
        <dbReference type="Google" id="ProtNLM"/>
    </source>
</evidence>
<gene>
    <name evidence="5" type="ORF">UU69_C0031G0003</name>
</gene>
<keyword evidence="4" id="KW-0472">Membrane</keyword>
<evidence type="ECO:0000256" key="1">
    <source>
        <dbReference type="ARBA" id="ARBA00006739"/>
    </source>
</evidence>
<evidence type="ECO:0000313" key="6">
    <source>
        <dbReference type="Proteomes" id="UP000034299"/>
    </source>
</evidence>
<name>A0A0G0WHY2_9BACT</name>
<dbReference type="InterPro" id="IPR029044">
    <property type="entry name" value="Nucleotide-diphossugar_trans"/>
</dbReference>